<protein>
    <submittedName>
        <fullName evidence="1">Uncharacterized protein</fullName>
    </submittedName>
</protein>
<comment type="caution">
    <text evidence="1">The sequence shown here is derived from an EMBL/GenBank/DDBJ whole genome shotgun (WGS) entry which is preliminary data.</text>
</comment>
<keyword evidence="2" id="KW-1185">Reference proteome</keyword>
<dbReference type="AlphaFoldDB" id="A0A9P9YLC4"/>
<accession>A0A9P9YLC4</accession>
<gene>
    <name evidence="1" type="ORF">M5D96_007814</name>
</gene>
<evidence type="ECO:0000313" key="2">
    <source>
        <dbReference type="Proteomes" id="UP001059596"/>
    </source>
</evidence>
<dbReference type="EMBL" id="JAMKOV010000006">
    <property type="protein sequence ID" value="KAI8039099.1"/>
    <property type="molecule type" value="Genomic_DNA"/>
</dbReference>
<sequence>MEKLSTQIIIIDSPPMQFFIPRRSIHHILLHSDE</sequence>
<reference evidence="1" key="1">
    <citation type="journal article" date="2023" name="Genome Biol. Evol.">
        <title>Long-read-based Genome Assembly of Drosophila gunungcola Reveals Fewer Chemosensory Genes in Flower-breeding Species.</title>
        <authorList>
            <person name="Negi A."/>
            <person name="Liao B.Y."/>
            <person name="Yeh S.D."/>
        </authorList>
    </citation>
    <scope>NUCLEOTIDE SEQUENCE</scope>
    <source>
        <strain evidence="1">Sukarami</strain>
    </source>
</reference>
<organism evidence="1 2">
    <name type="scientific">Drosophila gunungcola</name>
    <name type="common">fruit fly</name>
    <dbReference type="NCBI Taxonomy" id="103775"/>
    <lineage>
        <taxon>Eukaryota</taxon>
        <taxon>Metazoa</taxon>
        <taxon>Ecdysozoa</taxon>
        <taxon>Arthropoda</taxon>
        <taxon>Hexapoda</taxon>
        <taxon>Insecta</taxon>
        <taxon>Pterygota</taxon>
        <taxon>Neoptera</taxon>
        <taxon>Endopterygota</taxon>
        <taxon>Diptera</taxon>
        <taxon>Brachycera</taxon>
        <taxon>Muscomorpha</taxon>
        <taxon>Ephydroidea</taxon>
        <taxon>Drosophilidae</taxon>
        <taxon>Drosophila</taxon>
        <taxon>Sophophora</taxon>
    </lineage>
</organism>
<name>A0A9P9YLC4_9MUSC</name>
<dbReference type="Proteomes" id="UP001059596">
    <property type="component" value="Unassembled WGS sequence"/>
</dbReference>
<proteinExistence type="predicted"/>
<evidence type="ECO:0000313" key="1">
    <source>
        <dbReference type="EMBL" id="KAI8039099.1"/>
    </source>
</evidence>